<evidence type="ECO:0000313" key="4">
    <source>
        <dbReference type="Proteomes" id="UP001156398"/>
    </source>
</evidence>
<dbReference type="PROSITE" id="PS51118">
    <property type="entry name" value="HTH_HXLR"/>
    <property type="match status" value="1"/>
</dbReference>
<dbReference type="InterPro" id="IPR002577">
    <property type="entry name" value="HTH_HxlR"/>
</dbReference>
<keyword evidence="4" id="KW-1185">Reference proteome</keyword>
<feature type="region of interest" description="Disordered" evidence="1">
    <location>
        <begin position="1"/>
        <end position="20"/>
    </location>
</feature>
<dbReference type="EMBL" id="JAAGKO020000020">
    <property type="protein sequence ID" value="MDI5964065.1"/>
    <property type="molecule type" value="Genomic_DNA"/>
</dbReference>
<sequence length="153" mass="17671">MSQSDEIGRSANRDPHPEAGANECRYLQSIHDLRHLLNGEWVWDVFVSLRSGPLQYTGILAAIRERSLENGWPGRNHTYLQDSTLNRTLRRLEEAELVDRLREDSFPYRTTYWLTPPAEQLLAAAMPFVEWAEEHSGLLDRTRRRRGGGRTGL</sequence>
<proteinExistence type="predicted"/>
<evidence type="ECO:0000259" key="2">
    <source>
        <dbReference type="PROSITE" id="PS51118"/>
    </source>
</evidence>
<dbReference type="Pfam" id="PF01638">
    <property type="entry name" value="HxlR"/>
    <property type="match status" value="1"/>
</dbReference>
<feature type="compositionally biased region" description="Basic and acidic residues" evidence="1">
    <location>
        <begin position="1"/>
        <end position="17"/>
    </location>
</feature>
<dbReference type="InterPro" id="IPR036390">
    <property type="entry name" value="WH_DNA-bd_sf"/>
</dbReference>
<dbReference type="Gene3D" id="1.10.10.10">
    <property type="entry name" value="Winged helix-like DNA-binding domain superfamily/Winged helix DNA-binding domain"/>
    <property type="match status" value="1"/>
</dbReference>
<reference evidence="3 4" key="1">
    <citation type="submission" date="2023-05" db="EMBL/GenBank/DDBJ databases">
        <title>Streptantibioticus silvisoli sp. nov., acidotolerant actinomycetes 1 from pine litter.</title>
        <authorList>
            <person name="Swiecimska M."/>
            <person name="Golinska P."/>
            <person name="Sangal V."/>
            <person name="Wachnowicz B."/>
            <person name="Goodfellow M."/>
        </authorList>
    </citation>
    <scope>NUCLEOTIDE SEQUENCE [LARGE SCALE GENOMIC DNA]</scope>
    <source>
        <strain evidence="3 4">SL54</strain>
    </source>
</reference>
<evidence type="ECO:0000256" key="1">
    <source>
        <dbReference type="SAM" id="MobiDB-lite"/>
    </source>
</evidence>
<dbReference type="RefSeq" id="WP_271321896.1">
    <property type="nucleotide sequence ID" value="NZ_JAAGKO020000020.1"/>
</dbReference>
<protein>
    <submittedName>
        <fullName evidence="3">Winged helix-turn-helix transcriptional regulator</fullName>
    </submittedName>
</protein>
<dbReference type="Proteomes" id="UP001156398">
    <property type="component" value="Unassembled WGS sequence"/>
</dbReference>
<name>A0ABT6VZZ4_9ACTN</name>
<accession>A0ABT6VZZ4</accession>
<organism evidence="3 4">
    <name type="scientific">Streptantibioticus silvisoli</name>
    <dbReference type="NCBI Taxonomy" id="2705255"/>
    <lineage>
        <taxon>Bacteria</taxon>
        <taxon>Bacillati</taxon>
        <taxon>Actinomycetota</taxon>
        <taxon>Actinomycetes</taxon>
        <taxon>Kitasatosporales</taxon>
        <taxon>Streptomycetaceae</taxon>
        <taxon>Streptantibioticus</taxon>
    </lineage>
</organism>
<gene>
    <name evidence="3" type="ORF">POF43_015300</name>
</gene>
<comment type="caution">
    <text evidence="3">The sequence shown here is derived from an EMBL/GenBank/DDBJ whole genome shotgun (WGS) entry which is preliminary data.</text>
</comment>
<dbReference type="SUPFAM" id="SSF46785">
    <property type="entry name" value="Winged helix' DNA-binding domain"/>
    <property type="match status" value="1"/>
</dbReference>
<evidence type="ECO:0000313" key="3">
    <source>
        <dbReference type="EMBL" id="MDI5964065.1"/>
    </source>
</evidence>
<dbReference type="InterPro" id="IPR036388">
    <property type="entry name" value="WH-like_DNA-bd_sf"/>
</dbReference>
<feature type="domain" description="HTH hxlR-type" evidence="2">
    <location>
        <begin position="24"/>
        <end position="140"/>
    </location>
</feature>